<sequence>MKDYYLRLTDLEINGLKNVKNGKLNFVNKRKAFKASVLGLYGQNGTGKTALIDALHILKLLLSGKSIPDEYCNYINVDSREANLSYRFRIYVSETENYDVDYEVCLTVDEQREESFSTSVVAEEVLPYLSEREGNLWNSLGKKKRRLEIKSEKLSYAYTDGEKRIKKHTFLQSTRTELIAPKKYYALLFGRKKETAERLKLISLMAKQKSQSLFFSVAFLQLLFEQLNASKTPNDELLFHIDILVKLANYGRTELFVLGASSTGKINLGELPIRYKASEKQEHGITGEYFLSLDEATELPEELFPEAKRLIQNINGVLEQIIPGLTISVADLGAVMLMENGEGKKGRRIQLMSNKNSKEIPLRYESEGIKKIVSVLHLLIGMYNQSSITVAIDELDAGIFEYLLGEILHILSEKGKGQLIFTSHNLRPLETIDRGFIAFTTTNPENRYIRFANIKTTNNLRDFYFRDIVLGEQNEPVYEMTNNAEIALALREAGE</sequence>
<reference evidence="2" key="1">
    <citation type="submission" date="2011-08" db="EMBL/GenBank/DDBJ databases">
        <authorList>
            <consortium name="The Broad Institute Genome Sequencing Platform"/>
            <person name="Earl A."/>
            <person name="Ward D."/>
            <person name="Feldgarden M."/>
            <person name="Gevers D."/>
            <person name="Sizova M."/>
            <person name="Hazen A."/>
            <person name="Epstein S."/>
            <person name="Young S.K."/>
            <person name="Zeng Q."/>
            <person name="Gargeya S."/>
            <person name="Fitzgerald M."/>
            <person name="Haas B."/>
            <person name="Abouelleil A."/>
            <person name="Alvarado L."/>
            <person name="Arachchi H.M."/>
            <person name="Berlin A."/>
            <person name="Brown A."/>
            <person name="Chapman S.B."/>
            <person name="Chen Z."/>
            <person name="Dunbar C."/>
            <person name="Freedman E."/>
            <person name="Gearin G."/>
            <person name="Gellesch M."/>
            <person name="Goldberg J."/>
            <person name="Griggs A."/>
            <person name="Gujja S."/>
            <person name="Heiman D."/>
            <person name="Howarth C."/>
            <person name="Larson L."/>
            <person name="Lui A."/>
            <person name="MacDonald P.J.P."/>
            <person name="Montmayeur A."/>
            <person name="Murphy C."/>
            <person name="Neiman D."/>
            <person name="Pearson M."/>
            <person name="Priest M."/>
            <person name="Roberts A."/>
            <person name="Saif S."/>
            <person name="Shea T."/>
            <person name="Shenoy N."/>
            <person name="Sisk P."/>
            <person name="Stolte C."/>
            <person name="Sykes S."/>
            <person name="Wortman J."/>
            <person name="Nusbaum C."/>
            <person name="Birren B."/>
        </authorList>
    </citation>
    <scope>NUCLEOTIDE SEQUENCE</scope>
    <source>
        <strain evidence="2">ACB1</strain>
    </source>
</reference>
<dbReference type="PATRIC" id="fig|796943.3.peg.1502"/>
<dbReference type="Proteomes" id="UP000018461">
    <property type="component" value="Unassembled WGS sequence"/>
</dbReference>
<dbReference type="Gene3D" id="3.40.50.300">
    <property type="entry name" value="P-loop containing nucleotide triphosphate hydrolases"/>
    <property type="match status" value="2"/>
</dbReference>
<keyword evidence="3" id="KW-1185">Reference proteome</keyword>
<dbReference type="InterPro" id="IPR027417">
    <property type="entry name" value="P-loop_NTPase"/>
</dbReference>
<name>G9WNY7_9FIRM</name>
<dbReference type="EMBL" id="AFZC02000003">
    <property type="protein sequence ID" value="EHL10070.1"/>
    <property type="molecule type" value="Genomic_DNA"/>
</dbReference>
<dbReference type="PANTHER" id="PTHR40396">
    <property type="entry name" value="ATPASE-LIKE PROTEIN"/>
    <property type="match status" value="1"/>
</dbReference>
<dbReference type="PANTHER" id="PTHR40396:SF1">
    <property type="entry name" value="ATPASE AAA-TYPE CORE DOMAIN-CONTAINING PROTEIN"/>
    <property type="match status" value="1"/>
</dbReference>
<protein>
    <recommendedName>
        <fullName evidence="1">Endonuclease GajA/Old nuclease/RecF-like AAA domain-containing protein</fullName>
    </recommendedName>
</protein>
<dbReference type="HOGENOM" id="CLU_608016_0_0_9"/>
<proteinExistence type="predicted"/>
<dbReference type="AlphaFoldDB" id="G9WNY7"/>
<dbReference type="RefSeq" id="WP_009534926.1">
    <property type="nucleotide sequence ID" value="NZ_KE148312.1"/>
</dbReference>
<organism evidence="2 3">
    <name type="scientific">Oribacterium parvum ACB1</name>
    <dbReference type="NCBI Taxonomy" id="796943"/>
    <lineage>
        <taxon>Bacteria</taxon>
        <taxon>Bacillati</taxon>
        <taxon>Bacillota</taxon>
        <taxon>Clostridia</taxon>
        <taxon>Lachnospirales</taxon>
        <taxon>Lachnospiraceae</taxon>
        <taxon>Oribacterium</taxon>
    </lineage>
</organism>
<reference evidence="2" key="2">
    <citation type="submission" date="2013-03" db="EMBL/GenBank/DDBJ databases">
        <title>The Genome Sequence of Oribacterium sp. ACB1.</title>
        <authorList>
            <consortium name="The Broad Institute Genomics Platform"/>
            <consortium name="The Broad Institute Genome Sequencing Center for Infectious Disease"/>
            <person name="Earl A."/>
            <person name="Ward D."/>
            <person name="Feldgarden M."/>
            <person name="Gevers D."/>
            <person name="Sizova M."/>
            <person name="Hazen A."/>
            <person name="Epstein S."/>
            <person name="Walker B."/>
            <person name="Young S."/>
            <person name="Zeng Q."/>
            <person name="Gargeya S."/>
            <person name="Fitzgerald M."/>
            <person name="Haas B."/>
            <person name="Abouelleil A."/>
            <person name="Allen A.W."/>
            <person name="Alvarado L."/>
            <person name="Arachchi H.M."/>
            <person name="Berlin A.M."/>
            <person name="Chapman S.B."/>
            <person name="Gainer-Dewar J."/>
            <person name="Goldberg J."/>
            <person name="Griggs A."/>
            <person name="Gujja S."/>
            <person name="Hansen M."/>
            <person name="Howarth C."/>
            <person name="Imamovic A."/>
            <person name="Ireland A."/>
            <person name="Larimer J."/>
            <person name="McCowan C."/>
            <person name="Murphy C."/>
            <person name="Pearson M."/>
            <person name="Poon T.W."/>
            <person name="Priest M."/>
            <person name="Roberts A."/>
            <person name="Saif S."/>
            <person name="Shea T."/>
            <person name="Sisk P."/>
            <person name="Sykes S."/>
            <person name="Wortman J."/>
            <person name="Nusbaum C."/>
            <person name="Birren B."/>
        </authorList>
    </citation>
    <scope>NUCLEOTIDE SEQUENCE [LARGE SCALE GENOMIC DNA]</scope>
    <source>
        <strain evidence="2">ACB1</strain>
    </source>
</reference>
<dbReference type="InterPro" id="IPR041685">
    <property type="entry name" value="AAA_GajA/Old/RecF-like"/>
</dbReference>
<comment type="caution">
    <text evidence="2">The sequence shown here is derived from an EMBL/GenBank/DDBJ whole genome shotgun (WGS) entry which is preliminary data.</text>
</comment>
<evidence type="ECO:0000313" key="3">
    <source>
        <dbReference type="Proteomes" id="UP000018461"/>
    </source>
</evidence>
<feature type="domain" description="Endonuclease GajA/Old nuclease/RecF-like AAA" evidence="1">
    <location>
        <begin position="8"/>
        <end position="425"/>
    </location>
</feature>
<accession>G9WNY7</accession>
<gene>
    <name evidence="2" type="ORF">HMPREF9625_01070</name>
</gene>
<evidence type="ECO:0000259" key="1">
    <source>
        <dbReference type="Pfam" id="PF13175"/>
    </source>
</evidence>
<dbReference type="SUPFAM" id="SSF52540">
    <property type="entry name" value="P-loop containing nucleoside triphosphate hydrolases"/>
    <property type="match status" value="1"/>
</dbReference>
<dbReference type="Pfam" id="PF13175">
    <property type="entry name" value="AAA_15"/>
    <property type="match status" value="1"/>
</dbReference>
<dbReference type="STRING" id="796943.HMPREF9625_01070"/>
<evidence type="ECO:0000313" key="2">
    <source>
        <dbReference type="EMBL" id="EHL10070.1"/>
    </source>
</evidence>